<reference evidence="1" key="2">
    <citation type="journal article" date="2015" name="Data Brief">
        <title>Shoot transcriptome of the giant reed, Arundo donax.</title>
        <authorList>
            <person name="Barrero R.A."/>
            <person name="Guerrero F.D."/>
            <person name="Moolhuijzen P."/>
            <person name="Goolsby J.A."/>
            <person name="Tidwell J."/>
            <person name="Bellgard S.E."/>
            <person name="Bellgard M.I."/>
        </authorList>
    </citation>
    <scope>NUCLEOTIDE SEQUENCE</scope>
    <source>
        <tissue evidence="1">Shoot tissue taken approximately 20 cm above the soil surface</tissue>
    </source>
</reference>
<name>A0A0A9FCR4_ARUDO</name>
<protein>
    <submittedName>
        <fullName evidence="1">Uncharacterized protein</fullName>
    </submittedName>
</protein>
<evidence type="ECO:0000313" key="1">
    <source>
        <dbReference type="EMBL" id="JAE10102.1"/>
    </source>
</evidence>
<organism evidence="1">
    <name type="scientific">Arundo donax</name>
    <name type="common">Giant reed</name>
    <name type="synonym">Donax arundinaceus</name>
    <dbReference type="NCBI Taxonomy" id="35708"/>
    <lineage>
        <taxon>Eukaryota</taxon>
        <taxon>Viridiplantae</taxon>
        <taxon>Streptophyta</taxon>
        <taxon>Embryophyta</taxon>
        <taxon>Tracheophyta</taxon>
        <taxon>Spermatophyta</taxon>
        <taxon>Magnoliopsida</taxon>
        <taxon>Liliopsida</taxon>
        <taxon>Poales</taxon>
        <taxon>Poaceae</taxon>
        <taxon>PACMAD clade</taxon>
        <taxon>Arundinoideae</taxon>
        <taxon>Arundineae</taxon>
        <taxon>Arundo</taxon>
    </lineage>
</organism>
<dbReference type="EMBL" id="GBRH01187794">
    <property type="protein sequence ID" value="JAE10102.1"/>
    <property type="molecule type" value="Transcribed_RNA"/>
</dbReference>
<proteinExistence type="predicted"/>
<reference evidence="1" key="1">
    <citation type="submission" date="2014-09" db="EMBL/GenBank/DDBJ databases">
        <authorList>
            <person name="Magalhaes I.L.F."/>
            <person name="Oliveira U."/>
            <person name="Santos F.R."/>
            <person name="Vidigal T.H.D.A."/>
            <person name="Brescovit A.D."/>
            <person name="Santos A.J."/>
        </authorList>
    </citation>
    <scope>NUCLEOTIDE SEQUENCE</scope>
    <source>
        <tissue evidence="1">Shoot tissue taken approximately 20 cm above the soil surface</tissue>
    </source>
</reference>
<dbReference type="AlphaFoldDB" id="A0A0A9FCR4"/>
<accession>A0A0A9FCR4</accession>
<sequence length="68" mass="7560">MAGVSRLDSSLRTTSMPRCRATATMQLSLPRSNPTTLIFDSASAPDRYRLDLVHNQTPLWGAAWKPRS</sequence>